<keyword evidence="3" id="KW-1185">Reference proteome</keyword>
<evidence type="ECO:0000313" key="2">
    <source>
        <dbReference type="EMBL" id="EEN83011.1"/>
    </source>
</evidence>
<organism evidence="2 3">
    <name type="scientific">Porphyromonas endodontalis (strain ATCC 35406 / DSM 24491 / JCM 8526 / CCUG 16442 / BCRC 14492 / NCTC 13058 / HG 370)</name>
    <name type="common">Bacteroides endodontalis</name>
    <dbReference type="NCBI Taxonomy" id="553175"/>
    <lineage>
        <taxon>Bacteria</taxon>
        <taxon>Pseudomonadati</taxon>
        <taxon>Bacteroidota</taxon>
        <taxon>Bacteroidia</taxon>
        <taxon>Bacteroidales</taxon>
        <taxon>Porphyromonadaceae</taxon>
        <taxon>Porphyromonas</taxon>
    </lineage>
</organism>
<dbReference type="Pfam" id="PF18998">
    <property type="entry name" value="Flg_new_2"/>
    <property type="match status" value="1"/>
</dbReference>
<dbReference type="EMBL" id="ACNN01000016">
    <property type="protein sequence ID" value="EEN83011.1"/>
    <property type="molecule type" value="Genomic_DNA"/>
</dbReference>
<dbReference type="GeneID" id="93364764"/>
<dbReference type="NCBIfam" id="TIGR04183">
    <property type="entry name" value="Por_Secre_tail"/>
    <property type="match status" value="1"/>
</dbReference>
<dbReference type="InterPro" id="IPR044060">
    <property type="entry name" value="Bacterial_rp_domain"/>
</dbReference>
<accession>C3JA11</accession>
<dbReference type="Proteomes" id="UP000004295">
    <property type="component" value="Unassembled WGS sequence"/>
</dbReference>
<protein>
    <recommendedName>
        <fullName evidence="1">Bacterial repeat domain-containing protein</fullName>
    </recommendedName>
</protein>
<feature type="domain" description="Bacterial repeat" evidence="1">
    <location>
        <begin position="482"/>
        <end position="552"/>
    </location>
</feature>
<reference evidence="2 3" key="1">
    <citation type="submission" date="2009-04" db="EMBL/GenBank/DDBJ databases">
        <authorList>
            <person name="Sebastian Y."/>
            <person name="Madupu R."/>
            <person name="Durkin A.S."/>
            <person name="Torralba M."/>
            <person name="Methe B."/>
            <person name="Sutton G.G."/>
            <person name="Strausberg R.L."/>
            <person name="Nelson K.E."/>
        </authorList>
    </citation>
    <scope>NUCLEOTIDE SEQUENCE [LARGE SCALE GENOMIC DNA]</scope>
    <source>
        <strain evidence="3">ATCC 35406 / BCRC 14492 / JCM 8526 / NCTC 13058 / HG 370</strain>
    </source>
</reference>
<comment type="caution">
    <text evidence="2">The sequence shown here is derived from an EMBL/GenBank/DDBJ whole genome shotgun (WGS) entry which is preliminary data.</text>
</comment>
<dbReference type="InterPro" id="IPR026444">
    <property type="entry name" value="Secre_tail"/>
</dbReference>
<sequence length="633" mass="69133">MKKMVHRGWLYVASVALSVLGLVAISYTASAQNLWVLGKKIDNPLNNSASESHSGYDLESEENWNGYWSWDHKTKILHVKNLESNMDVRSFYAVDIPDFKIEIEGSCTLEGAESTFSAIACLGKPSSPFRIMGKGEKAYLTIEITREGSTGILIGNKKDMYVDNCYVQIATAYYGIRGEGDGSEVGIRLQNGGEIDVWSTQPSITSIGDYIEVEEDGDWVDINKSTTYALTALHPERPLKYERGSIVYASGDDAGTAVKSHWVMLSPYYPIRIGNLKLRRARVILTPEKYSTVITSGSVEYDAKNHSLTLDNAAIPNGVVSYHPSKPLTVKCKGANKVGVIPGNAAITTKDHSSPTIMGITERASLKIYPAMMNNMFLPGICDDTKKGDLLIKDIDLEVENYARSCICATGSNKRMVLKNLNAELSTKGVLIEGFKTLVIEDAYIAMPFGAVVKDGTIKLNGEPLKDVRCRIQKGNAPTFAVTAQTPQNGKIKIKGYDDLKNVPYNTELTVEVTPNQGYMLDKLTANSLDITATKKFFVERATTVKATFKKDTALEDIASTEVLLYPNPTEETTTLSGVEPGAMVQVFSIDGVEVLRIVADEAGVARLDLAGVVAGKYFVKSGKTTMVLLVTK</sequence>
<evidence type="ECO:0000313" key="3">
    <source>
        <dbReference type="Proteomes" id="UP000004295"/>
    </source>
</evidence>
<gene>
    <name evidence="2" type="ORF">POREN0001_0932</name>
</gene>
<proteinExistence type="predicted"/>
<dbReference type="AlphaFoldDB" id="C3JA11"/>
<name>C3JA11_POREA</name>
<dbReference type="RefSeq" id="WP_004333291.1">
    <property type="nucleotide sequence ID" value="NZ_ACNN01000016.1"/>
</dbReference>
<evidence type="ECO:0000259" key="1">
    <source>
        <dbReference type="Pfam" id="PF18998"/>
    </source>
</evidence>